<keyword evidence="3" id="KW-0732">Signal</keyword>
<reference evidence="5 6" key="1">
    <citation type="journal article" date="2018" name="Front. Microbiol.">
        <title>Phylogeny of Vibrio vulnificus from the Analysis of the Core-Genome: Implications for Intra-Species Taxonomy.</title>
        <authorList>
            <person name="Roig F.J."/>
            <person name="Gonzalez-Candelas F."/>
            <person name="Sanjuan E."/>
            <person name="Fouz B."/>
            <person name="Feil E.J."/>
            <person name="Llorens C."/>
            <person name="Baker-Austin C."/>
            <person name="Oliver J.D."/>
            <person name="Danin-Poleg Y."/>
            <person name="Gibas C.J."/>
            <person name="Kashi Y."/>
            <person name="Gulig P.A."/>
            <person name="Morrison S.S."/>
            <person name="Amaro C."/>
        </authorList>
    </citation>
    <scope>NUCLEOTIDE SEQUENCE [LARGE SCALE GENOMIC DNA]</scope>
    <source>
        <strain evidence="5 6">CECT4608</strain>
    </source>
</reference>
<sequence length="371" mass="41715">MSKVGCCALLALTSVSAFAKPQSSWVDNLLEKLGSSDTVDTSKLIDWGVLPGPFVNPEQGLGIGIAAVGLYTPTGWQSADPYSTLTLTSYASTSGSYGLGVENRTYLCGDRIRLLIDGWVSHTPGYYWGQGESAAQTDSNKTQYNAQRYQFNPKIAYEIAPSVYLKAGWHWQTYQGVTVDDKTPVAKALSNGRSSGMLLGMEYDSRDFEPNPAMGSYWNLEWSDFRHQYGSDTNYQQWLMNVRHYLRVSSQTIVAMELYSQAFTGDVPWYDQAMLGDDQRMRGYYQGQYRDRNQLSTQVEVRHSFNQRHGMVAWVGAGTIAPHYNELLEQSWLPTVGIGYRFAFKARINVRVDMGFGKESSGFYFHVNEAF</sequence>
<name>A0A2S3R0Y2_VIBVL</name>
<accession>A0A2S3R0Y2</accession>
<evidence type="ECO:0000313" key="5">
    <source>
        <dbReference type="EMBL" id="POB46432.1"/>
    </source>
</evidence>
<dbReference type="Gene3D" id="2.40.160.50">
    <property type="entry name" value="membrane protein fhac: a member of the omp85/tpsb transporter family"/>
    <property type="match status" value="1"/>
</dbReference>
<feature type="signal peptide" evidence="3">
    <location>
        <begin position="1"/>
        <end position="19"/>
    </location>
</feature>
<comment type="caution">
    <text evidence="5">The sequence shown here is derived from an EMBL/GenBank/DDBJ whole genome shotgun (WGS) entry which is preliminary data.</text>
</comment>
<feature type="domain" description="Bacterial surface antigen (D15)" evidence="4">
    <location>
        <begin position="90"/>
        <end position="305"/>
    </location>
</feature>
<evidence type="ECO:0000313" key="6">
    <source>
        <dbReference type="Proteomes" id="UP000237466"/>
    </source>
</evidence>
<keyword evidence="2" id="KW-0472">Membrane</keyword>
<protein>
    <recommendedName>
        <fullName evidence="4">Bacterial surface antigen (D15) domain-containing protein</fullName>
    </recommendedName>
</protein>
<dbReference type="EMBL" id="PDGH01000102">
    <property type="protein sequence ID" value="POB46432.1"/>
    <property type="molecule type" value="Genomic_DNA"/>
</dbReference>
<comment type="subcellular location">
    <subcellularLocation>
        <location evidence="1">Membrane</location>
    </subcellularLocation>
</comment>
<gene>
    <name evidence="5" type="ORF">CRN52_14885</name>
</gene>
<dbReference type="AlphaFoldDB" id="A0A2S3R0Y2"/>
<dbReference type="RefSeq" id="WP_011151644.1">
    <property type="nucleotide sequence ID" value="NZ_CBCSFK010000002.1"/>
</dbReference>
<organism evidence="5 6">
    <name type="scientific">Vibrio vulnificus</name>
    <dbReference type="NCBI Taxonomy" id="672"/>
    <lineage>
        <taxon>Bacteria</taxon>
        <taxon>Pseudomonadati</taxon>
        <taxon>Pseudomonadota</taxon>
        <taxon>Gammaproteobacteria</taxon>
        <taxon>Vibrionales</taxon>
        <taxon>Vibrionaceae</taxon>
        <taxon>Vibrio</taxon>
    </lineage>
</organism>
<feature type="chain" id="PRO_5015552739" description="Bacterial surface antigen (D15) domain-containing protein" evidence="3">
    <location>
        <begin position="20"/>
        <end position="371"/>
    </location>
</feature>
<evidence type="ECO:0000259" key="4">
    <source>
        <dbReference type="Pfam" id="PF01103"/>
    </source>
</evidence>
<dbReference type="GO" id="GO:0019867">
    <property type="term" value="C:outer membrane"/>
    <property type="evidence" value="ECO:0007669"/>
    <property type="project" value="InterPro"/>
</dbReference>
<dbReference type="Pfam" id="PF01103">
    <property type="entry name" value="Omp85"/>
    <property type="match status" value="1"/>
</dbReference>
<evidence type="ECO:0000256" key="2">
    <source>
        <dbReference type="ARBA" id="ARBA00023136"/>
    </source>
</evidence>
<dbReference type="InterPro" id="IPR000184">
    <property type="entry name" value="Bac_surfAg_D15"/>
</dbReference>
<proteinExistence type="predicted"/>
<evidence type="ECO:0000256" key="3">
    <source>
        <dbReference type="SAM" id="SignalP"/>
    </source>
</evidence>
<evidence type="ECO:0000256" key="1">
    <source>
        <dbReference type="ARBA" id="ARBA00004370"/>
    </source>
</evidence>
<dbReference type="Proteomes" id="UP000237466">
    <property type="component" value="Unassembled WGS sequence"/>
</dbReference>